<dbReference type="Gene3D" id="3.30.450.180">
    <property type="match status" value="1"/>
</dbReference>
<sequence length="259" mass="29326">MNAGQRRREELAGFLKDRRARAERASHGLPEVGRSRVRGLRREEVATLAGVSVTWYTWLEQARDINPSRQVLDSLARLYRLSPVESTYLLSLGGHGEKSSEVTSEFTPALRRLLDALGFPAFLLGADWKIIGWNAAYAELYPRIATLDDTDRNLLWLIFTDDQLREMLPDWEAQSRSFVGSFRAETRGWLSPAGESGIVARVSEASPEFAAIWKEHDVAGFGTRERMFQHPEKGLTRYEQHNLTPAEAPDLTLLVYAPR</sequence>
<dbReference type="InterPro" id="IPR041413">
    <property type="entry name" value="MLTR_LBD"/>
</dbReference>
<dbReference type="GeneID" id="303305620"/>
<proteinExistence type="predicted"/>
<accession>A0ABQ2DT94</accession>
<dbReference type="InterPro" id="IPR010982">
    <property type="entry name" value="Lambda_DNA-bd_dom_sf"/>
</dbReference>
<dbReference type="PANTHER" id="PTHR35010:SF2">
    <property type="entry name" value="BLL4672 PROTEIN"/>
    <property type="match status" value="1"/>
</dbReference>
<dbReference type="SMART" id="SM00530">
    <property type="entry name" value="HTH_XRE"/>
    <property type="match status" value="1"/>
</dbReference>
<keyword evidence="3" id="KW-1185">Reference proteome</keyword>
<dbReference type="CDD" id="cd00093">
    <property type="entry name" value="HTH_XRE"/>
    <property type="match status" value="1"/>
</dbReference>
<dbReference type="Gene3D" id="1.10.260.40">
    <property type="entry name" value="lambda repressor-like DNA-binding domains"/>
    <property type="match status" value="1"/>
</dbReference>
<dbReference type="PANTHER" id="PTHR35010">
    <property type="entry name" value="BLL4672 PROTEIN-RELATED"/>
    <property type="match status" value="1"/>
</dbReference>
<dbReference type="EMBL" id="BMKX01000010">
    <property type="protein sequence ID" value="GGJ71416.1"/>
    <property type="molecule type" value="Genomic_DNA"/>
</dbReference>
<dbReference type="SUPFAM" id="SSF47413">
    <property type="entry name" value="lambda repressor-like DNA-binding domains"/>
    <property type="match status" value="1"/>
</dbReference>
<evidence type="ECO:0000259" key="1">
    <source>
        <dbReference type="SMART" id="SM00530"/>
    </source>
</evidence>
<dbReference type="InterPro" id="IPR001387">
    <property type="entry name" value="Cro/C1-type_HTH"/>
</dbReference>
<protein>
    <submittedName>
        <fullName evidence="2">Transcriptional regulator</fullName>
    </submittedName>
</protein>
<reference evidence="3" key="1">
    <citation type="journal article" date="2019" name="Int. J. Syst. Evol. Microbiol.">
        <title>The Global Catalogue of Microorganisms (GCM) 10K type strain sequencing project: providing services to taxonomists for standard genome sequencing and annotation.</title>
        <authorList>
            <consortium name="The Broad Institute Genomics Platform"/>
            <consortium name="The Broad Institute Genome Sequencing Center for Infectious Disease"/>
            <person name="Wu L."/>
            <person name="Ma J."/>
        </authorList>
    </citation>
    <scope>NUCLEOTIDE SEQUENCE [LARGE SCALE GENOMIC DNA]</scope>
    <source>
        <strain evidence="3">CGMCC 1.3685</strain>
    </source>
</reference>
<dbReference type="Pfam" id="PF13560">
    <property type="entry name" value="HTH_31"/>
    <property type="match status" value="1"/>
</dbReference>
<name>A0ABQ2DT94_9MICC</name>
<organism evidence="2 3">
    <name type="scientific">Glutamicibacter ardleyensis</name>
    <dbReference type="NCBI Taxonomy" id="225894"/>
    <lineage>
        <taxon>Bacteria</taxon>
        <taxon>Bacillati</taxon>
        <taxon>Actinomycetota</taxon>
        <taxon>Actinomycetes</taxon>
        <taxon>Micrococcales</taxon>
        <taxon>Micrococcaceae</taxon>
        <taxon>Glutamicibacter</taxon>
    </lineage>
</organism>
<gene>
    <name evidence="2" type="ORF">GCM10007173_32860</name>
</gene>
<comment type="caution">
    <text evidence="2">The sequence shown here is derived from an EMBL/GenBank/DDBJ whole genome shotgun (WGS) entry which is preliminary data.</text>
</comment>
<dbReference type="Pfam" id="PF17765">
    <property type="entry name" value="MLTR_LBD"/>
    <property type="match status" value="1"/>
</dbReference>
<evidence type="ECO:0000313" key="2">
    <source>
        <dbReference type="EMBL" id="GGJ71416.1"/>
    </source>
</evidence>
<dbReference type="RefSeq" id="WP_096256108.1">
    <property type="nucleotide sequence ID" value="NZ_BMKX01000010.1"/>
</dbReference>
<evidence type="ECO:0000313" key="3">
    <source>
        <dbReference type="Proteomes" id="UP000606115"/>
    </source>
</evidence>
<dbReference type="Proteomes" id="UP000606115">
    <property type="component" value="Unassembled WGS sequence"/>
</dbReference>
<feature type="domain" description="HTH cro/C1-type" evidence="1">
    <location>
        <begin position="14"/>
        <end position="86"/>
    </location>
</feature>